<evidence type="ECO:0000256" key="6">
    <source>
        <dbReference type="ARBA" id="ARBA00022692"/>
    </source>
</evidence>
<dbReference type="EC" id="2.4.1.-" evidence="10"/>
<evidence type="ECO:0000256" key="4">
    <source>
        <dbReference type="ARBA" id="ARBA00022676"/>
    </source>
</evidence>
<comment type="similarity">
    <text evidence="3 10">Belongs to the glycosyltransferase 22 family.</text>
</comment>
<evidence type="ECO:0000256" key="1">
    <source>
        <dbReference type="ARBA" id="ARBA00004477"/>
    </source>
</evidence>
<keyword evidence="5" id="KW-0808">Transferase</keyword>
<feature type="compositionally biased region" description="Basic residues" evidence="11">
    <location>
        <begin position="1"/>
        <end position="17"/>
    </location>
</feature>
<feature type="transmembrane region" description="Helical" evidence="10">
    <location>
        <begin position="101"/>
        <end position="119"/>
    </location>
</feature>
<proteinExistence type="inferred from homology"/>
<comment type="caution">
    <text evidence="10">Lacks conserved residue(s) required for the propagation of feature annotation.</text>
</comment>
<name>A0AAV4F8P3_9GAST</name>
<keyword evidence="4 10" id="KW-0328">Glycosyltransferase</keyword>
<evidence type="ECO:0000256" key="9">
    <source>
        <dbReference type="ARBA" id="ARBA00023136"/>
    </source>
</evidence>
<feature type="non-terminal residue" evidence="12">
    <location>
        <position position="201"/>
    </location>
</feature>
<keyword evidence="9 10" id="KW-0472">Membrane</keyword>
<gene>
    <name evidence="12" type="ORF">ElyMa_003756400</name>
</gene>
<accession>A0AAV4F8P3</accession>
<reference evidence="12 13" key="1">
    <citation type="journal article" date="2021" name="Elife">
        <title>Chloroplast acquisition without the gene transfer in kleptoplastic sea slugs, Plakobranchus ocellatus.</title>
        <authorList>
            <person name="Maeda T."/>
            <person name="Takahashi S."/>
            <person name="Yoshida T."/>
            <person name="Shimamura S."/>
            <person name="Takaki Y."/>
            <person name="Nagai Y."/>
            <person name="Toyoda A."/>
            <person name="Suzuki Y."/>
            <person name="Arimoto A."/>
            <person name="Ishii H."/>
            <person name="Satoh N."/>
            <person name="Nishiyama T."/>
            <person name="Hasebe M."/>
            <person name="Maruyama T."/>
            <person name="Minagawa J."/>
            <person name="Obokata J."/>
            <person name="Shigenobu S."/>
        </authorList>
    </citation>
    <scope>NUCLEOTIDE SEQUENCE [LARGE SCALE GENOMIC DNA]</scope>
</reference>
<dbReference type="GO" id="GO:0006487">
    <property type="term" value="P:protein N-linked glycosylation"/>
    <property type="evidence" value="ECO:0007669"/>
    <property type="project" value="TreeGrafter"/>
</dbReference>
<feature type="transmembrane region" description="Helical" evidence="10">
    <location>
        <begin position="157"/>
        <end position="179"/>
    </location>
</feature>
<dbReference type="GO" id="GO:0005789">
    <property type="term" value="C:endoplasmic reticulum membrane"/>
    <property type="evidence" value="ECO:0007669"/>
    <property type="project" value="UniProtKB-SubCell"/>
</dbReference>
<dbReference type="GO" id="GO:0000026">
    <property type="term" value="F:alpha-1,2-mannosyltransferase activity"/>
    <property type="evidence" value="ECO:0007669"/>
    <property type="project" value="TreeGrafter"/>
</dbReference>
<evidence type="ECO:0000256" key="3">
    <source>
        <dbReference type="ARBA" id="ARBA00007063"/>
    </source>
</evidence>
<comment type="pathway">
    <text evidence="2">Protein modification; protein glycosylation.</text>
</comment>
<comment type="subcellular location">
    <subcellularLocation>
        <location evidence="1 10">Endoplasmic reticulum membrane</location>
        <topology evidence="1 10">Multi-pass membrane protein</topology>
    </subcellularLocation>
</comment>
<evidence type="ECO:0000256" key="7">
    <source>
        <dbReference type="ARBA" id="ARBA00022824"/>
    </source>
</evidence>
<evidence type="ECO:0000256" key="11">
    <source>
        <dbReference type="SAM" id="MobiDB-lite"/>
    </source>
</evidence>
<keyword evidence="13" id="KW-1185">Reference proteome</keyword>
<dbReference type="InterPro" id="IPR005599">
    <property type="entry name" value="GPI_mannosylTrfase"/>
</dbReference>
<dbReference type="PANTHER" id="PTHR22760:SF2">
    <property type="entry name" value="ALPHA-1,2-MANNOSYLTRANSFERASE ALG9"/>
    <property type="match status" value="1"/>
</dbReference>
<feature type="transmembrane region" description="Helical" evidence="10">
    <location>
        <begin position="125"/>
        <end position="145"/>
    </location>
</feature>
<evidence type="ECO:0000256" key="2">
    <source>
        <dbReference type="ARBA" id="ARBA00004922"/>
    </source>
</evidence>
<sequence length="201" mass="22374">MVVKKAMNKTKSSKKHAGSPEFDSKSKESEATNNNPGLLEPWTPSPGTAFKLLMSVRLCAALWNGISDCDETYNYWEPAHYLKTGKGFQTWEYSPVYAVRSYAYILLHVVPMRIFTTILGENPILVFYMTRCLLGIACASAEILLYRGVTKLYGPNVARLLLVLLLFSAGMFISSAAFLPSSFSMYLTMVAYGSWFIGNSS</sequence>
<protein>
    <recommendedName>
        <fullName evidence="10">Mannosyltransferase</fullName>
        <ecNumber evidence="10">2.4.1.-</ecNumber>
    </recommendedName>
</protein>
<dbReference type="AlphaFoldDB" id="A0AAV4F8P3"/>
<evidence type="ECO:0000256" key="10">
    <source>
        <dbReference type="RuleBase" id="RU363075"/>
    </source>
</evidence>
<dbReference type="Proteomes" id="UP000762676">
    <property type="component" value="Unassembled WGS sequence"/>
</dbReference>
<feature type="region of interest" description="Disordered" evidence="11">
    <location>
        <begin position="1"/>
        <end position="42"/>
    </location>
</feature>
<evidence type="ECO:0000313" key="13">
    <source>
        <dbReference type="Proteomes" id="UP000762676"/>
    </source>
</evidence>
<evidence type="ECO:0000256" key="5">
    <source>
        <dbReference type="ARBA" id="ARBA00022679"/>
    </source>
</evidence>
<dbReference type="PANTHER" id="PTHR22760">
    <property type="entry name" value="GLYCOSYLTRANSFERASE"/>
    <property type="match status" value="1"/>
</dbReference>
<evidence type="ECO:0000256" key="8">
    <source>
        <dbReference type="ARBA" id="ARBA00022989"/>
    </source>
</evidence>
<dbReference type="Pfam" id="PF03901">
    <property type="entry name" value="Glyco_transf_22"/>
    <property type="match status" value="1"/>
</dbReference>
<dbReference type="EMBL" id="BMAT01007705">
    <property type="protein sequence ID" value="GFR69391.1"/>
    <property type="molecule type" value="Genomic_DNA"/>
</dbReference>
<evidence type="ECO:0000313" key="12">
    <source>
        <dbReference type="EMBL" id="GFR69391.1"/>
    </source>
</evidence>
<keyword evidence="7 10" id="KW-0256">Endoplasmic reticulum</keyword>
<keyword evidence="6 10" id="KW-0812">Transmembrane</keyword>
<keyword evidence="8 10" id="KW-1133">Transmembrane helix</keyword>
<comment type="caution">
    <text evidence="12">The sequence shown here is derived from an EMBL/GenBank/DDBJ whole genome shotgun (WGS) entry which is preliminary data.</text>
</comment>
<organism evidence="12 13">
    <name type="scientific">Elysia marginata</name>
    <dbReference type="NCBI Taxonomy" id="1093978"/>
    <lineage>
        <taxon>Eukaryota</taxon>
        <taxon>Metazoa</taxon>
        <taxon>Spiralia</taxon>
        <taxon>Lophotrochozoa</taxon>
        <taxon>Mollusca</taxon>
        <taxon>Gastropoda</taxon>
        <taxon>Heterobranchia</taxon>
        <taxon>Euthyneura</taxon>
        <taxon>Panpulmonata</taxon>
        <taxon>Sacoglossa</taxon>
        <taxon>Placobranchoidea</taxon>
        <taxon>Plakobranchidae</taxon>
        <taxon>Elysia</taxon>
    </lineage>
</organism>